<evidence type="ECO:0000256" key="5">
    <source>
        <dbReference type="ARBA" id="ARBA00030511"/>
    </source>
</evidence>
<keyword evidence="2" id="KW-0678">Repressor</keyword>
<dbReference type="GO" id="GO:0003714">
    <property type="term" value="F:transcription corepressor activity"/>
    <property type="evidence" value="ECO:0007669"/>
    <property type="project" value="TreeGrafter"/>
</dbReference>
<evidence type="ECO:0000313" key="8">
    <source>
        <dbReference type="EMBL" id="SPD15695.1"/>
    </source>
</evidence>
<comment type="similarity">
    <text evidence="1">Belongs to the SAP18 family.</text>
</comment>
<evidence type="ECO:0000313" key="7">
    <source>
        <dbReference type="EMBL" id="SPD06610.1"/>
    </source>
</evidence>
<gene>
    <name evidence="7" type="ORF">FSB_LOCUS34492</name>
    <name evidence="8" type="ORF">FSB_LOCUS43577</name>
</gene>
<keyword evidence="4" id="KW-0804">Transcription</keyword>
<evidence type="ECO:0000256" key="1">
    <source>
        <dbReference type="ARBA" id="ARBA00009143"/>
    </source>
</evidence>
<dbReference type="PANTHER" id="PTHR13082:SF0">
    <property type="entry name" value="HISTONE DEACETYLASE COMPLEX SUBUNIT SAP18"/>
    <property type="match status" value="1"/>
</dbReference>
<reference evidence="7" key="1">
    <citation type="submission" date="2018-02" db="EMBL/GenBank/DDBJ databases">
        <authorList>
            <person name="Cohen D.B."/>
            <person name="Kent A.D."/>
        </authorList>
    </citation>
    <scope>NUCLEOTIDE SEQUENCE</scope>
</reference>
<dbReference type="GO" id="GO:0005634">
    <property type="term" value="C:nucleus"/>
    <property type="evidence" value="ECO:0007669"/>
    <property type="project" value="TreeGrafter"/>
</dbReference>
<dbReference type="PANTHER" id="PTHR13082">
    <property type="entry name" value="SAP18"/>
    <property type="match status" value="1"/>
</dbReference>
<evidence type="ECO:0000256" key="2">
    <source>
        <dbReference type="ARBA" id="ARBA00022491"/>
    </source>
</evidence>
<feature type="region of interest" description="Disordered" evidence="6">
    <location>
        <begin position="1"/>
        <end position="35"/>
    </location>
</feature>
<dbReference type="Pfam" id="PF06487">
    <property type="entry name" value="SAP18"/>
    <property type="match status" value="1"/>
</dbReference>
<evidence type="ECO:0000256" key="4">
    <source>
        <dbReference type="ARBA" id="ARBA00023163"/>
    </source>
</evidence>
<name>A0A2N9H4S4_FAGSY</name>
<dbReference type="EMBL" id="OIVN01002808">
    <property type="protein sequence ID" value="SPD06610.1"/>
    <property type="molecule type" value="Genomic_DNA"/>
</dbReference>
<dbReference type="Gene3D" id="3.10.20.550">
    <property type="entry name" value="ASAP complex, SAP18 subunit"/>
    <property type="match status" value="1"/>
</dbReference>
<keyword evidence="3" id="KW-0805">Transcription regulation</keyword>
<dbReference type="AlphaFoldDB" id="A0A2N9H4S4"/>
<protein>
    <recommendedName>
        <fullName evidence="5">18 kDa Sin3-associated polypeptide</fullName>
    </recommendedName>
</protein>
<dbReference type="EMBL" id="OIVN01004139">
    <property type="protein sequence ID" value="SPD15695.1"/>
    <property type="molecule type" value="Genomic_DNA"/>
</dbReference>
<dbReference type="InterPro" id="IPR042534">
    <property type="entry name" value="SAP18_sf"/>
</dbReference>
<accession>A0A2N9H4S4</accession>
<dbReference type="InterPro" id="IPR010516">
    <property type="entry name" value="SAP18"/>
</dbReference>
<evidence type="ECO:0000256" key="3">
    <source>
        <dbReference type="ARBA" id="ARBA00023015"/>
    </source>
</evidence>
<proteinExistence type="inferred from homology"/>
<organism evidence="7">
    <name type="scientific">Fagus sylvatica</name>
    <name type="common">Beechnut</name>
    <dbReference type="NCBI Taxonomy" id="28930"/>
    <lineage>
        <taxon>Eukaryota</taxon>
        <taxon>Viridiplantae</taxon>
        <taxon>Streptophyta</taxon>
        <taxon>Embryophyta</taxon>
        <taxon>Tracheophyta</taxon>
        <taxon>Spermatophyta</taxon>
        <taxon>Magnoliopsida</taxon>
        <taxon>eudicotyledons</taxon>
        <taxon>Gunneridae</taxon>
        <taxon>Pentapetalae</taxon>
        <taxon>rosids</taxon>
        <taxon>fabids</taxon>
        <taxon>Fagales</taxon>
        <taxon>Fagaceae</taxon>
        <taxon>Fagus</taxon>
    </lineage>
</organism>
<evidence type="ECO:0000256" key="6">
    <source>
        <dbReference type="SAM" id="MobiDB-lite"/>
    </source>
</evidence>
<dbReference type="FunFam" id="3.10.20.550:FF:000001">
    <property type="entry name" value="Histone deacetylase complex subunit SAP18"/>
    <property type="match status" value="1"/>
</dbReference>
<sequence>MARVGEAQRRQGGRPLGPPPRGPPPLPRPRIDPVDREKTCPLLLRVFTKIGGHNGDEDFAVRGKEPKDEVQIYTWKDATLREITDLVKEVAPAARRKNARLSFAFVYPDKNGRFKVREVGMTFSYGNGRLDDNKTLAELCFQIGDYLDVAIL</sequence>
<feature type="compositionally biased region" description="Pro residues" evidence="6">
    <location>
        <begin position="16"/>
        <end position="28"/>
    </location>
</feature>